<dbReference type="InterPro" id="IPR001330">
    <property type="entry name" value="Prenyltrans"/>
</dbReference>
<feature type="transmembrane region" description="Helical" evidence="14">
    <location>
        <begin position="424"/>
        <end position="444"/>
    </location>
</feature>
<evidence type="ECO:0000256" key="3">
    <source>
        <dbReference type="ARBA" id="ARBA00012702"/>
    </source>
</evidence>
<evidence type="ECO:0000313" key="17">
    <source>
        <dbReference type="EMBL" id="GMM52978.1"/>
    </source>
</evidence>
<feature type="domain" description="Prenyltransferase alpha-alpha toroid" evidence="15">
    <location>
        <begin position="30"/>
        <end position="365"/>
    </location>
</feature>
<dbReference type="EMBL" id="BTGC01000008">
    <property type="protein sequence ID" value="GMM52978.1"/>
    <property type="molecule type" value="Genomic_DNA"/>
</dbReference>
<evidence type="ECO:0000313" key="18">
    <source>
        <dbReference type="Proteomes" id="UP001362899"/>
    </source>
</evidence>
<comment type="caution">
    <text evidence="17">The sequence shown here is derived from an EMBL/GenBank/DDBJ whole genome shotgun (WGS) entry which is preliminary data.</text>
</comment>
<evidence type="ECO:0000256" key="12">
    <source>
        <dbReference type="ARBA" id="ARBA00023136"/>
    </source>
</evidence>
<dbReference type="InterPro" id="IPR045089">
    <property type="entry name" value="PGGT1B-like"/>
</dbReference>
<keyword evidence="18" id="KW-1185">Reference proteome</keyword>
<keyword evidence="7 14" id="KW-0812">Transmembrane</keyword>
<gene>
    <name evidence="17" type="ORF">DASB73_039410</name>
</gene>
<dbReference type="CDD" id="cd02893">
    <property type="entry name" value="FTase"/>
    <property type="match status" value="1"/>
</dbReference>
<evidence type="ECO:0000259" key="16">
    <source>
        <dbReference type="Pfam" id="PF08510"/>
    </source>
</evidence>
<dbReference type="Gene3D" id="1.50.10.20">
    <property type="match status" value="1"/>
</dbReference>
<dbReference type="GO" id="GO:0005965">
    <property type="term" value="C:protein farnesyltransferase complex"/>
    <property type="evidence" value="ECO:0007669"/>
    <property type="project" value="UniProtKB-UniRule"/>
</dbReference>
<evidence type="ECO:0000256" key="5">
    <source>
        <dbReference type="ARBA" id="ARBA00022602"/>
    </source>
</evidence>
<evidence type="ECO:0000259" key="15">
    <source>
        <dbReference type="Pfam" id="PF00432"/>
    </source>
</evidence>
<proteinExistence type="inferred from homology"/>
<evidence type="ECO:0000256" key="1">
    <source>
        <dbReference type="ARBA" id="ARBA00004141"/>
    </source>
</evidence>
<dbReference type="GO" id="GO:0097354">
    <property type="term" value="P:prenylation"/>
    <property type="evidence" value="ECO:0007669"/>
    <property type="project" value="UniProtKB-UniRule"/>
</dbReference>
<comment type="function">
    <text evidence="13">Catalyzes the transfer of a farnesyl moiety from farnesyl diphosphate to a cysteine at the fourth position from the C-terminus of several proteins. The beta subunit is responsible for peptide-binding.</text>
</comment>
<dbReference type="GO" id="GO:0008270">
    <property type="term" value="F:zinc ion binding"/>
    <property type="evidence" value="ECO:0007669"/>
    <property type="project" value="UniProtKB-UniRule"/>
</dbReference>
<evidence type="ECO:0000256" key="4">
    <source>
        <dbReference type="ARBA" id="ARBA00015798"/>
    </source>
</evidence>
<dbReference type="InterPro" id="IPR026872">
    <property type="entry name" value="FTB"/>
</dbReference>
<evidence type="ECO:0000256" key="6">
    <source>
        <dbReference type="ARBA" id="ARBA00022679"/>
    </source>
</evidence>
<dbReference type="GO" id="GO:0016020">
    <property type="term" value="C:membrane"/>
    <property type="evidence" value="ECO:0007669"/>
    <property type="project" value="UniProtKB-SubCell"/>
</dbReference>
<evidence type="ECO:0000256" key="11">
    <source>
        <dbReference type="ARBA" id="ARBA00022989"/>
    </source>
</evidence>
<evidence type="ECO:0000256" key="2">
    <source>
        <dbReference type="ARBA" id="ARBA00010497"/>
    </source>
</evidence>
<dbReference type="Pfam" id="PF08510">
    <property type="entry name" value="PIG-P"/>
    <property type="match status" value="1"/>
</dbReference>
<sequence>METSPSVEAVIELQSKIDDIFAGSSEQDLNTHTRFLRMMLGVDGSLPSPFVKLDASHPWLVFWPLNSLELVGSPASPEEKARAAETILQLQNPDGGFAGGVGQSSHVIGTYAAIMALSYGSPEHWARINVGKMYEWLMSLKQPNGSFITCEHGEADPRTSYCALAVATILNIVTPALTENVGEYIQSCQTYEGGYANTPLGEAHGGYAFCSLATLMMLKRDYPRYGLEKYCNISKLSRWLLRRQDPAAGAFNGRTNKLVDSCYSHWIGGCWPLVSQVLDVVDNGQLWNRQGLRDYLVKCCQFKVGGFIDKPGARPDAYHSNYSLCGLALAQHIYTLTGSVFDWTSQRVDVGPEKEVVPINPIFGIPTAQAVCMGTYFTPQTPSREEYQGFALYVSATVALLLFLAWSLVPQEWLHSINVVYFPSRYWAVAVPAFILVLMLYIYIGLDAYNKEVLTPSPTSLHTFTDIDTMVHDEPLSEVNKKMYS</sequence>
<dbReference type="Pfam" id="PF00432">
    <property type="entry name" value="Prenyltrans"/>
    <property type="match status" value="1"/>
</dbReference>
<comment type="similarity">
    <text evidence="2 13">Belongs to the protein prenyltransferase subunit beta family.</text>
</comment>
<evidence type="ECO:0000256" key="13">
    <source>
        <dbReference type="RuleBase" id="RU365056"/>
    </source>
</evidence>
<accession>A0AAV5RQJ0</accession>
<keyword evidence="10 13" id="KW-0862">Zinc</keyword>
<dbReference type="InterPro" id="IPR008930">
    <property type="entry name" value="Terpenoid_cyclase/PrenylTrfase"/>
</dbReference>
<keyword evidence="12 14" id="KW-0472">Membrane</keyword>
<comment type="catalytic activity">
    <reaction evidence="13">
        <text>L-cysteinyl-[protein] + (2E,6E)-farnesyl diphosphate = S-(2E,6E)-farnesyl-L-cysteinyl-[protein] + diphosphate</text>
        <dbReference type="Rhea" id="RHEA:13345"/>
        <dbReference type="Rhea" id="RHEA-COMP:10131"/>
        <dbReference type="Rhea" id="RHEA-COMP:11535"/>
        <dbReference type="ChEBI" id="CHEBI:29950"/>
        <dbReference type="ChEBI" id="CHEBI:33019"/>
        <dbReference type="ChEBI" id="CHEBI:86019"/>
        <dbReference type="ChEBI" id="CHEBI:175763"/>
    </reaction>
</comment>
<feature type="transmembrane region" description="Helical" evidence="14">
    <location>
        <begin position="390"/>
        <end position="409"/>
    </location>
</feature>
<dbReference type="GO" id="GO:0004660">
    <property type="term" value="F:protein farnesyltransferase activity"/>
    <property type="evidence" value="ECO:0007669"/>
    <property type="project" value="UniProtKB-UniRule"/>
</dbReference>
<name>A0AAV5RQJ0_STABA</name>
<feature type="domain" description="PIG-P" evidence="16">
    <location>
        <begin position="385"/>
        <end position="470"/>
    </location>
</feature>
<dbReference type="InterPro" id="IPR013717">
    <property type="entry name" value="PIG-P"/>
</dbReference>
<evidence type="ECO:0000256" key="14">
    <source>
        <dbReference type="SAM" id="Phobius"/>
    </source>
</evidence>
<evidence type="ECO:0000256" key="9">
    <source>
        <dbReference type="ARBA" id="ARBA00022737"/>
    </source>
</evidence>
<dbReference type="PANTHER" id="PTHR11774:SF6">
    <property type="entry name" value="PROTEIN FARNESYLTRANSFERASE SUBUNIT BETA"/>
    <property type="match status" value="1"/>
</dbReference>
<dbReference type="AlphaFoldDB" id="A0AAV5RQJ0"/>
<comment type="subcellular location">
    <subcellularLocation>
        <location evidence="1">Membrane</location>
        <topology evidence="1">Multi-pass membrane protein</topology>
    </subcellularLocation>
</comment>
<dbReference type="PANTHER" id="PTHR11774">
    <property type="entry name" value="GERANYLGERANYL TRANSFERASE TYPE BETA SUBUNIT"/>
    <property type="match status" value="1"/>
</dbReference>
<keyword evidence="5 13" id="KW-0637">Prenyltransferase</keyword>
<keyword evidence="9" id="KW-0677">Repeat</keyword>
<keyword evidence="11 14" id="KW-1133">Transmembrane helix</keyword>
<protein>
    <recommendedName>
        <fullName evidence="4 13">Protein farnesyltransferase subunit beta</fullName>
        <shortName evidence="13">FTase-beta</shortName>
        <ecNumber evidence="3 13">2.5.1.58</ecNumber>
    </recommendedName>
</protein>
<evidence type="ECO:0000256" key="10">
    <source>
        <dbReference type="ARBA" id="ARBA00022833"/>
    </source>
</evidence>
<keyword evidence="8 13" id="KW-0479">Metal-binding</keyword>
<comment type="subunit">
    <text evidence="13">Heterodimer of an alpha and a beta subunit.</text>
</comment>
<evidence type="ECO:0000256" key="8">
    <source>
        <dbReference type="ARBA" id="ARBA00022723"/>
    </source>
</evidence>
<dbReference type="EC" id="2.5.1.58" evidence="3 13"/>
<comment type="cofactor">
    <cofactor evidence="13">
        <name>Zn(2+)</name>
        <dbReference type="ChEBI" id="CHEBI:29105"/>
    </cofactor>
    <text evidence="13">Binds 1 zinc ion per subunit.</text>
</comment>
<dbReference type="SUPFAM" id="SSF48239">
    <property type="entry name" value="Terpenoid cyclases/Protein prenyltransferases"/>
    <property type="match status" value="1"/>
</dbReference>
<organism evidence="17 18">
    <name type="scientific">Starmerella bacillaris</name>
    <name type="common">Yeast</name>
    <name type="synonym">Candida zemplinina</name>
    <dbReference type="NCBI Taxonomy" id="1247836"/>
    <lineage>
        <taxon>Eukaryota</taxon>
        <taxon>Fungi</taxon>
        <taxon>Dikarya</taxon>
        <taxon>Ascomycota</taxon>
        <taxon>Saccharomycotina</taxon>
        <taxon>Dipodascomycetes</taxon>
        <taxon>Dipodascales</taxon>
        <taxon>Trichomonascaceae</taxon>
        <taxon>Starmerella</taxon>
    </lineage>
</organism>
<evidence type="ECO:0000256" key="7">
    <source>
        <dbReference type="ARBA" id="ARBA00022692"/>
    </source>
</evidence>
<keyword evidence="6 13" id="KW-0808">Transferase</keyword>
<dbReference type="Proteomes" id="UP001362899">
    <property type="component" value="Unassembled WGS sequence"/>
</dbReference>
<reference evidence="17 18" key="1">
    <citation type="journal article" date="2023" name="Elife">
        <title>Identification of key yeast species and microbe-microbe interactions impacting larval growth of Drosophila in the wild.</title>
        <authorList>
            <person name="Mure A."/>
            <person name="Sugiura Y."/>
            <person name="Maeda R."/>
            <person name="Honda K."/>
            <person name="Sakurai N."/>
            <person name="Takahashi Y."/>
            <person name="Watada M."/>
            <person name="Katoh T."/>
            <person name="Gotoh A."/>
            <person name="Gotoh Y."/>
            <person name="Taniguchi I."/>
            <person name="Nakamura K."/>
            <person name="Hayashi T."/>
            <person name="Katayama T."/>
            <person name="Uemura T."/>
            <person name="Hattori Y."/>
        </authorList>
    </citation>
    <scope>NUCLEOTIDE SEQUENCE [LARGE SCALE GENOMIC DNA]</scope>
    <source>
        <strain evidence="17 18">SB-73</strain>
    </source>
</reference>